<organism evidence="1 2">
    <name type="scientific">Trametes coccinea (strain BRFM310)</name>
    <name type="common">Pycnoporus coccineus</name>
    <dbReference type="NCBI Taxonomy" id="1353009"/>
    <lineage>
        <taxon>Eukaryota</taxon>
        <taxon>Fungi</taxon>
        <taxon>Dikarya</taxon>
        <taxon>Basidiomycota</taxon>
        <taxon>Agaricomycotina</taxon>
        <taxon>Agaricomycetes</taxon>
        <taxon>Polyporales</taxon>
        <taxon>Polyporaceae</taxon>
        <taxon>Trametes</taxon>
    </lineage>
</organism>
<dbReference type="AlphaFoldDB" id="A0A1Y2I571"/>
<dbReference type="Pfam" id="PF20414">
    <property type="entry name" value="DUF6698"/>
    <property type="match status" value="1"/>
</dbReference>
<gene>
    <name evidence="1" type="ORF">PYCCODRAFT_1379482</name>
</gene>
<dbReference type="STRING" id="1353009.A0A1Y2I571"/>
<dbReference type="InterPro" id="IPR046521">
    <property type="entry name" value="DUF6698"/>
</dbReference>
<name>A0A1Y2I571_TRAC3</name>
<accession>A0A1Y2I571</accession>
<evidence type="ECO:0000313" key="1">
    <source>
        <dbReference type="EMBL" id="OSC96277.1"/>
    </source>
</evidence>
<proteinExistence type="predicted"/>
<protein>
    <submittedName>
        <fullName evidence="1">Uncharacterized protein</fullName>
    </submittedName>
</protein>
<dbReference type="Proteomes" id="UP000193067">
    <property type="component" value="Unassembled WGS sequence"/>
</dbReference>
<evidence type="ECO:0000313" key="2">
    <source>
        <dbReference type="Proteomes" id="UP000193067"/>
    </source>
</evidence>
<reference evidence="1 2" key="1">
    <citation type="journal article" date="2015" name="Biotechnol. Biofuels">
        <title>Enhanced degradation of softwood versus hardwood by the white-rot fungus Pycnoporus coccineus.</title>
        <authorList>
            <person name="Couturier M."/>
            <person name="Navarro D."/>
            <person name="Chevret D."/>
            <person name="Henrissat B."/>
            <person name="Piumi F."/>
            <person name="Ruiz-Duenas F.J."/>
            <person name="Martinez A.T."/>
            <person name="Grigoriev I.V."/>
            <person name="Riley R."/>
            <person name="Lipzen A."/>
            <person name="Berrin J.G."/>
            <person name="Master E.R."/>
            <person name="Rosso M.N."/>
        </authorList>
    </citation>
    <scope>NUCLEOTIDE SEQUENCE [LARGE SCALE GENOMIC DNA]</scope>
    <source>
        <strain evidence="1 2">BRFM310</strain>
    </source>
</reference>
<dbReference type="EMBL" id="KZ084197">
    <property type="protein sequence ID" value="OSC96277.1"/>
    <property type="molecule type" value="Genomic_DNA"/>
</dbReference>
<keyword evidence="2" id="KW-1185">Reference proteome</keyword>
<sequence>MRMFGPYLSISQAIAMGLSISAAPDLDAARKRSMALREWQVNCISCMYKIAQWILARVPYLSAMLPLLEERPLDLLQIDHHGRAGRTADLSTLKDHIHDWIPDVSLKITEDDEPMILSPRIDGVFHKDRADWGWNSLWTARLLIKRSARLRHGTKKSNHTTLPSFLYAEYSGVPDDPLRYLFRSTLLIQASAYRCIWTSPVSATKEPGVGGTGRASISRVHGIDNVTPENIAYIASLLRHVLSSEMSWKDQDVRVFNGTKFFNKIVDLLNSNGFGRTVLAYFVRCGARVKLLVSSLMIGTAKCTARPPSRSRRTNSMSSNPLRELWLPRTHSLSHRPTDRKGTAPRRLFPICAMCCSGLL</sequence>
<dbReference type="OrthoDB" id="2746447at2759"/>